<sequence length="935" mass="105593">MPPRRKEYLRTSELPFFPRSSHARHDVSMIHSSQHLLQLPETLTKRGKIRRVSEMSINKSSNLFISEDDEEEGIIFFKNKNISCDTEGAQNMNSTVLNEEKFLKRKGPLESQCERQRKLLKRLGHVNTHAFERAIDVHNTSYRTKLRHVKFNTANRKEEMCPNGAAGSAIETSTYRHRNNVAVSTRSNQARASCNTSFKHNEPITGGVTTRKKSALTASVQLPFEIKREIQPNQHIGSQQLHDFSIHRDEEEEVEKARSLIPSSSANRAEEAGSKPCCMETQQLNYSTEDRTTNLQDAQKSSVSCDRLNHTGKMITVYAFDDPRRLGSDRRYLSPDRSRIPEQCFLNNQEAQKNSSVVRLQSEDVALQDALALEPTVMAGKLLGPPRMPETDTKLKNDTIKLDPGTKICLIATNSTETGGRQMRPRPLDLEHPLLILVEGLDKDYYGLDGGSLYQTLKQQAELKNPCVSQLEPNCNKDILHAMKVSGGKDDSIVIPSVRTCVEYNESIHRCSVQYKLPDAYIRGEPIGEQFQAEYDADEEDEDWLSKYNVAVPPSSALSVEQFERAIDILENQAAEQSFISSGACYYQEDKEQALQECCICNGKESSHNNRAFKCVSCHILVHQYCYGIGKGWRKRRKKQYWRCEKCEAVWEGMVRADISCSLCYKQGGALKPSTEAQKWAHIVCALYISETHFVNPDAMESIVGVNEAEARARQQKRQCWLCGTKEGCVEKCSLSMCKAQFHVSCGVIQGASFELKHFNNQQGYVNVYCPRHTAKGVDAITGLCEEYSETGDPSCCEDRSNKLQGRKQCEKKGSNRGKDHLNGRNVENKQCQLGVSVRKDSGDGSNLVWRLDRQLLDDTTENREIEFKEDCKVEPCQTSSKLIAGIYSYWVSKRAQHGGPLLHHILQEETAKRFGIFNPDDGGFVTGSESNKSF</sequence>
<name>A0A8T2RJY8_CERRI</name>
<dbReference type="InterPro" id="IPR011011">
    <property type="entry name" value="Znf_FYVE_PHD"/>
</dbReference>
<dbReference type="GO" id="GO:0008270">
    <property type="term" value="F:zinc ion binding"/>
    <property type="evidence" value="ECO:0007669"/>
    <property type="project" value="UniProtKB-KW"/>
</dbReference>
<evidence type="ECO:0000313" key="7">
    <source>
        <dbReference type="Proteomes" id="UP000825935"/>
    </source>
</evidence>
<dbReference type="AlphaFoldDB" id="A0A8T2RJY8"/>
<dbReference type="EMBL" id="CM035432">
    <property type="protein sequence ID" value="KAH7295885.1"/>
    <property type="molecule type" value="Genomic_DNA"/>
</dbReference>
<feature type="domain" description="PHD-type" evidence="5">
    <location>
        <begin position="658"/>
        <end position="774"/>
    </location>
</feature>
<evidence type="ECO:0000313" key="6">
    <source>
        <dbReference type="EMBL" id="KAH7295885.1"/>
    </source>
</evidence>
<dbReference type="InterPro" id="IPR050701">
    <property type="entry name" value="Histone_Mod_Regulator"/>
</dbReference>
<evidence type="ECO:0000256" key="3">
    <source>
        <dbReference type="ARBA" id="ARBA00022771"/>
    </source>
</evidence>
<keyword evidence="1" id="KW-0479">Metal-binding</keyword>
<evidence type="ECO:0000256" key="4">
    <source>
        <dbReference type="ARBA" id="ARBA00022833"/>
    </source>
</evidence>
<reference evidence="6 7" key="1">
    <citation type="submission" date="2021-08" db="EMBL/GenBank/DDBJ databases">
        <title>WGS assembly of Ceratopteris richardii.</title>
        <authorList>
            <person name="Marchant D.B."/>
            <person name="Chen G."/>
            <person name="Jenkins J."/>
            <person name="Shu S."/>
            <person name="Leebens-Mack J."/>
            <person name="Grimwood J."/>
            <person name="Schmutz J."/>
            <person name="Soltis P."/>
            <person name="Soltis D."/>
            <person name="Chen Z.-H."/>
        </authorList>
    </citation>
    <scope>NUCLEOTIDE SEQUENCE [LARGE SCALE GENOMIC DNA]</scope>
    <source>
        <strain evidence="6">Whitten #5841</strain>
        <tissue evidence="6">Leaf</tissue>
    </source>
</reference>
<dbReference type="PROSITE" id="PS51805">
    <property type="entry name" value="EPHD"/>
    <property type="match status" value="1"/>
</dbReference>
<dbReference type="SMART" id="SM00249">
    <property type="entry name" value="PHD"/>
    <property type="match status" value="2"/>
</dbReference>
<comment type="caution">
    <text evidence="6">The sequence shown here is derived from an EMBL/GenBank/DDBJ whole genome shotgun (WGS) entry which is preliminary data.</text>
</comment>
<dbReference type="SUPFAM" id="SSF57903">
    <property type="entry name" value="FYVE/PHD zinc finger"/>
    <property type="match status" value="1"/>
</dbReference>
<dbReference type="Pfam" id="PF13832">
    <property type="entry name" value="zf-HC5HC2H_2"/>
    <property type="match status" value="1"/>
</dbReference>
<keyword evidence="7" id="KW-1185">Reference proteome</keyword>
<gene>
    <name evidence="6" type="ORF">KP509_27G069700</name>
</gene>
<dbReference type="Gene3D" id="3.30.40.10">
    <property type="entry name" value="Zinc/RING finger domain, C3HC4 (zinc finger)"/>
    <property type="match status" value="2"/>
</dbReference>
<dbReference type="InterPro" id="IPR019542">
    <property type="entry name" value="Enhancer_polycomb-like_N"/>
</dbReference>
<dbReference type="GO" id="GO:0006357">
    <property type="term" value="P:regulation of transcription by RNA polymerase II"/>
    <property type="evidence" value="ECO:0007669"/>
    <property type="project" value="TreeGrafter"/>
</dbReference>
<evidence type="ECO:0000256" key="1">
    <source>
        <dbReference type="ARBA" id="ARBA00022723"/>
    </source>
</evidence>
<protein>
    <recommendedName>
        <fullName evidence="5">PHD-type domain-containing protein</fullName>
    </recommendedName>
</protein>
<dbReference type="PANTHER" id="PTHR13793:SF148">
    <property type="entry name" value="RING_FYVE_PHD ZINC FINGER SUPERFAMILY PROTEIN"/>
    <property type="match status" value="1"/>
</dbReference>
<dbReference type="InterPro" id="IPR034732">
    <property type="entry name" value="EPHD"/>
</dbReference>
<dbReference type="Pfam" id="PF10513">
    <property type="entry name" value="EPL1"/>
    <property type="match status" value="1"/>
</dbReference>
<keyword evidence="3" id="KW-0863">Zinc-finger</keyword>
<dbReference type="Proteomes" id="UP000825935">
    <property type="component" value="Chromosome 27"/>
</dbReference>
<keyword evidence="2" id="KW-0677">Repeat</keyword>
<proteinExistence type="predicted"/>
<organism evidence="6 7">
    <name type="scientific">Ceratopteris richardii</name>
    <name type="common">Triangle waterfern</name>
    <dbReference type="NCBI Taxonomy" id="49495"/>
    <lineage>
        <taxon>Eukaryota</taxon>
        <taxon>Viridiplantae</taxon>
        <taxon>Streptophyta</taxon>
        <taxon>Embryophyta</taxon>
        <taxon>Tracheophyta</taxon>
        <taxon>Polypodiopsida</taxon>
        <taxon>Polypodiidae</taxon>
        <taxon>Polypodiales</taxon>
        <taxon>Pteridineae</taxon>
        <taxon>Pteridaceae</taxon>
        <taxon>Parkerioideae</taxon>
        <taxon>Ceratopteris</taxon>
    </lineage>
</organism>
<keyword evidence="4" id="KW-0862">Zinc</keyword>
<dbReference type="OrthoDB" id="1932495at2759"/>
<evidence type="ECO:0000256" key="2">
    <source>
        <dbReference type="ARBA" id="ARBA00022737"/>
    </source>
</evidence>
<dbReference type="InterPro" id="IPR001965">
    <property type="entry name" value="Znf_PHD"/>
</dbReference>
<dbReference type="InterPro" id="IPR013083">
    <property type="entry name" value="Znf_RING/FYVE/PHD"/>
</dbReference>
<accession>A0A8T2RJY8</accession>
<evidence type="ECO:0000259" key="5">
    <source>
        <dbReference type="PROSITE" id="PS51805"/>
    </source>
</evidence>
<dbReference type="CDD" id="cd15571">
    <property type="entry name" value="ePHD"/>
    <property type="match status" value="1"/>
</dbReference>
<dbReference type="PANTHER" id="PTHR13793">
    <property type="entry name" value="PHD FINGER PROTEINS"/>
    <property type="match status" value="1"/>
</dbReference>